<evidence type="ECO:0000313" key="2">
    <source>
        <dbReference type="EMBL" id="QPC82312.1"/>
    </source>
</evidence>
<evidence type="ECO:0008006" key="4">
    <source>
        <dbReference type="Google" id="ProtNLM"/>
    </source>
</evidence>
<proteinExistence type="predicted"/>
<protein>
    <recommendedName>
        <fullName evidence="4">Peptidase C-terminal archaeal/bacterial domain-containing protein</fullName>
    </recommendedName>
</protein>
<dbReference type="Gene3D" id="2.60.120.380">
    <property type="match status" value="1"/>
</dbReference>
<feature type="chain" id="PRO_5032844265" description="Peptidase C-terminal archaeal/bacterial domain-containing protein" evidence="1">
    <location>
        <begin position="22"/>
        <end position="424"/>
    </location>
</feature>
<organism evidence="2 3">
    <name type="scientific">Phototrophicus methaneseepsis</name>
    <dbReference type="NCBI Taxonomy" id="2710758"/>
    <lineage>
        <taxon>Bacteria</taxon>
        <taxon>Bacillati</taxon>
        <taxon>Chloroflexota</taxon>
        <taxon>Candidatus Thermofontia</taxon>
        <taxon>Phototrophicales</taxon>
        <taxon>Phototrophicaceae</taxon>
        <taxon>Phototrophicus</taxon>
    </lineage>
</organism>
<dbReference type="Proteomes" id="UP000594468">
    <property type="component" value="Chromosome"/>
</dbReference>
<evidence type="ECO:0000313" key="3">
    <source>
        <dbReference type="Proteomes" id="UP000594468"/>
    </source>
</evidence>
<evidence type="ECO:0000256" key="1">
    <source>
        <dbReference type="SAM" id="SignalP"/>
    </source>
</evidence>
<gene>
    <name evidence="2" type="ORF">G4Y79_21930</name>
</gene>
<keyword evidence="1" id="KW-0732">Signal</keyword>
<reference evidence="2 3" key="1">
    <citation type="submission" date="2020-02" db="EMBL/GenBank/DDBJ databases">
        <authorList>
            <person name="Zheng R.K."/>
            <person name="Sun C.M."/>
        </authorList>
    </citation>
    <scope>NUCLEOTIDE SEQUENCE [LARGE SCALE GENOMIC DNA]</scope>
    <source>
        <strain evidence="3">rifampicinis</strain>
    </source>
</reference>
<name>A0A7S8E8H1_9CHLR</name>
<keyword evidence="3" id="KW-1185">Reference proteome</keyword>
<feature type="signal peptide" evidence="1">
    <location>
        <begin position="1"/>
        <end position="21"/>
    </location>
</feature>
<dbReference type="KEGG" id="pmet:G4Y79_21930"/>
<accession>A0A7S8E8H1</accession>
<dbReference type="RefSeq" id="WP_195170381.1">
    <property type="nucleotide sequence ID" value="NZ_CP062983.1"/>
</dbReference>
<sequence>MLKKQLLLLLAVISFAVPIYAQDAPATDDSSDESLDEPLILPIDFDEPVSDTISERAIFDWWTIELVEGDQIEVQMAASDGLEPLIGILNPDRELMARSDMEATPVANDVAAVTYEVPSDGEYTLVATRAGNLEGTSTGSYSLVVSLAFRVPERENDRIPVEFRCGEDLVTTALFFEPADEFRPLEESLPFNDQARLRITVIGLDDFQPLIRLQSLDNDPVCYDLPPASHEGYAYDLPGLAPDGGPDAEHIVEAVVTQDQLPWALEGLQVTIGSKDSQSGRYIALVEGMSLEDREDVDWLNIRRGPLARNAPTSIYMIATSLRFDPYLTLLNEADTVFDQCDDAGRGDCDDMPSIEDKSLTLSLGEETAAIVGQRFDAGVMLELDRLEVQQLRLESRSHSTRGSYAILIMGELPTEELPASESE</sequence>
<dbReference type="EMBL" id="CP062983">
    <property type="protein sequence ID" value="QPC82312.1"/>
    <property type="molecule type" value="Genomic_DNA"/>
</dbReference>
<dbReference type="AlphaFoldDB" id="A0A7S8E8H1"/>